<evidence type="ECO:0000256" key="2">
    <source>
        <dbReference type="ARBA" id="ARBA00022801"/>
    </source>
</evidence>
<proteinExistence type="inferred from homology"/>
<keyword evidence="4" id="KW-1185">Reference proteome</keyword>
<dbReference type="SUPFAM" id="SSF56601">
    <property type="entry name" value="beta-lactamase/transpeptidase-like"/>
    <property type="match status" value="1"/>
</dbReference>
<dbReference type="Proteomes" id="UP001501480">
    <property type="component" value="Unassembled WGS sequence"/>
</dbReference>
<accession>A0ABN2VV11</accession>
<sequence>MGTAAAWTTGRLNTLVCGGPCGPEAVADPLALDRSATVSTVRPDEPVAGGLDPAAVAAAVDGPLAADALGGRVAISVVDPVSGEEVLRTGPDALVPASTTKVLTAAAALAVLDPQRRFETTVERDGDRVVLVGGGDPYLAREPEEDDRIARADVRTLAERTAVALREAGVGQVSVGYDASLFTGPVGSAGWEESYLRNQVVTPVTALWVDRGIRDGRRTSDPAREAAGAFAQGLQAEGIDLVGRIAEVSAPGTTPVARVEGPTVAQAVEALTASSSNEASEVMARHVAIAEGEPATFEGAARAIASALSAADVPIDGLRLDDGSGLARSNRIDPTTLSTVLARAAGGRDWPQLLTGLPIGGFTGTLDDRFEDSAAAGAGVVRAKTGTLTGVHSLAGYTLDARGVPVVFAVLADDTEGINPFETQAALDRVAAALASCTCG</sequence>
<gene>
    <name evidence="3" type="ORF">GCM10009821_10410</name>
</gene>
<comment type="caution">
    <text evidence="3">The sequence shown here is derived from an EMBL/GenBank/DDBJ whole genome shotgun (WGS) entry which is preliminary data.</text>
</comment>
<comment type="similarity">
    <text evidence="1">Belongs to the peptidase S13 family.</text>
</comment>
<dbReference type="NCBIfam" id="TIGR00666">
    <property type="entry name" value="PBP4"/>
    <property type="match status" value="1"/>
</dbReference>
<dbReference type="PANTHER" id="PTHR30023:SF0">
    <property type="entry name" value="PENICILLIN-SENSITIVE CARBOXYPEPTIDASE A"/>
    <property type="match status" value="1"/>
</dbReference>
<dbReference type="PRINTS" id="PR00922">
    <property type="entry name" value="DADACBPTASE3"/>
</dbReference>
<organism evidence="3 4">
    <name type="scientific">Aeromicrobium halocynthiae</name>
    <dbReference type="NCBI Taxonomy" id="560557"/>
    <lineage>
        <taxon>Bacteria</taxon>
        <taxon>Bacillati</taxon>
        <taxon>Actinomycetota</taxon>
        <taxon>Actinomycetes</taxon>
        <taxon>Propionibacteriales</taxon>
        <taxon>Nocardioidaceae</taxon>
        <taxon>Aeromicrobium</taxon>
    </lineage>
</organism>
<dbReference type="EMBL" id="BAAAPY010000002">
    <property type="protein sequence ID" value="GAA2073886.1"/>
    <property type="molecule type" value="Genomic_DNA"/>
</dbReference>
<dbReference type="Pfam" id="PF02113">
    <property type="entry name" value="Peptidase_S13"/>
    <property type="match status" value="2"/>
</dbReference>
<dbReference type="InterPro" id="IPR012338">
    <property type="entry name" value="Beta-lactam/transpept-like"/>
</dbReference>
<dbReference type="Gene3D" id="3.50.80.20">
    <property type="entry name" value="D-Ala-D-Ala carboxypeptidase C, peptidase S13"/>
    <property type="match status" value="1"/>
</dbReference>
<evidence type="ECO:0000256" key="1">
    <source>
        <dbReference type="ARBA" id="ARBA00006096"/>
    </source>
</evidence>
<dbReference type="InterPro" id="IPR000667">
    <property type="entry name" value="Peptidase_S13"/>
</dbReference>
<dbReference type="PANTHER" id="PTHR30023">
    <property type="entry name" value="D-ALANYL-D-ALANINE CARBOXYPEPTIDASE"/>
    <property type="match status" value="1"/>
</dbReference>
<evidence type="ECO:0000313" key="3">
    <source>
        <dbReference type="EMBL" id="GAA2073886.1"/>
    </source>
</evidence>
<name>A0ABN2VV11_9ACTN</name>
<evidence type="ECO:0000313" key="4">
    <source>
        <dbReference type="Proteomes" id="UP001501480"/>
    </source>
</evidence>
<keyword evidence="2" id="KW-0378">Hydrolase</keyword>
<reference evidence="3 4" key="1">
    <citation type="journal article" date="2019" name="Int. J. Syst. Evol. Microbiol.">
        <title>The Global Catalogue of Microorganisms (GCM) 10K type strain sequencing project: providing services to taxonomists for standard genome sequencing and annotation.</title>
        <authorList>
            <consortium name="The Broad Institute Genomics Platform"/>
            <consortium name="The Broad Institute Genome Sequencing Center for Infectious Disease"/>
            <person name="Wu L."/>
            <person name="Ma J."/>
        </authorList>
    </citation>
    <scope>NUCLEOTIDE SEQUENCE [LARGE SCALE GENOMIC DNA]</scope>
    <source>
        <strain evidence="3 4">JCM 15749</strain>
    </source>
</reference>
<dbReference type="Gene3D" id="3.40.710.10">
    <property type="entry name" value="DD-peptidase/beta-lactamase superfamily"/>
    <property type="match status" value="2"/>
</dbReference>
<protein>
    <recommendedName>
        <fullName evidence="5">D-alanyl-D-alanine carboxypeptidase/D-alanyl-D-alanine-endopeptidase</fullName>
    </recommendedName>
</protein>
<evidence type="ECO:0008006" key="5">
    <source>
        <dbReference type="Google" id="ProtNLM"/>
    </source>
</evidence>